<dbReference type="EMBL" id="WWBZ02000040">
    <property type="protein sequence ID" value="KAF4305395.1"/>
    <property type="molecule type" value="Genomic_DNA"/>
</dbReference>
<dbReference type="AlphaFoldDB" id="A0A8H4N1F2"/>
<dbReference type="Proteomes" id="UP000572817">
    <property type="component" value="Unassembled WGS sequence"/>
</dbReference>
<proteinExistence type="predicted"/>
<evidence type="ECO:0000256" key="1">
    <source>
        <dbReference type="PROSITE-ProRule" id="PRU00175"/>
    </source>
</evidence>
<comment type="caution">
    <text evidence="4">The sequence shown here is derived from an EMBL/GenBank/DDBJ whole genome shotgun (WGS) entry which is preliminary data.</text>
</comment>
<keyword evidence="1" id="KW-0479">Metal-binding</keyword>
<dbReference type="Pfam" id="PF13639">
    <property type="entry name" value="zf-RING_2"/>
    <property type="match status" value="1"/>
</dbReference>
<organism evidence="4 5">
    <name type="scientific">Botryosphaeria dothidea</name>
    <dbReference type="NCBI Taxonomy" id="55169"/>
    <lineage>
        <taxon>Eukaryota</taxon>
        <taxon>Fungi</taxon>
        <taxon>Dikarya</taxon>
        <taxon>Ascomycota</taxon>
        <taxon>Pezizomycotina</taxon>
        <taxon>Dothideomycetes</taxon>
        <taxon>Dothideomycetes incertae sedis</taxon>
        <taxon>Botryosphaeriales</taxon>
        <taxon>Botryosphaeriaceae</taxon>
        <taxon>Botryosphaeria</taxon>
    </lineage>
</organism>
<name>A0A8H4N1F2_9PEZI</name>
<feature type="compositionally biased region" description="Basic and acidic residues" evidence="2">
    <location>
        <begin position="168"/>
        <end position="180"/>
    </location>
</feature>
<dbReference type="OrthoDB" id="8062037at2759"/>
<gene>
    <name evidence="4" type="ORF">GTA08_BOTSDO06493</name>
</gene>
<dbReference type="InterPro" id="IPR001841">
    <property type="entry name" value="Znf_RING"/>
</dbReference>
<keyword evidence="5" id="KW-1185">Reference proteome</keyword>
<protein>
    <recommendedName>
        <fullName evidence="3">RING-type domain-containing protein</fullName>
    </recommendedName>
</protein>
<keyword evidence="1" id="KW-0862">Zinc</keyword>
<evidence type="ECO:0000259" key="3">
    <source>
        <dbReference type="PROSITE" id="PS50089"/>
    </source>
</evidence>
<evidence type="ECO:0000313" key="5">
    <source>
        <dbReference type="Proteomes" id="UP000572817"/>
    </source>
</evidence>
<sequence length="187" mass="20513">MPGLYTNQLDNPAFRPSDFGFPDSLAARLRPATAKDQHDGGDQIKHCHICLDNFTSTNPDEPTCSAANKLSCGHIFGRRCILEHLARRLGPPTCPMCRQRCKRFERTSQTRYHSVNNTDDVAFSDLEAERLFTTVVGPSSAGNGATEGLSLAGSWNDFVDLTDDEEVIGAHDEARGRTGGDEEPDNM</sequence>
<dbReference type="InterPro" id="IPR013083">
    <property type="entry name" value="Znf_RING/FYVE/PHD"/>
</dbReference>
<reference evidence="4" key="1">
    <citation type="submission" date="2020-04" db="EMBL/GenBank/DDBJ databases">
        <title>Genome Assembly and Annotation of Botryosphaeria dothidea sdau 11-99, a Latent Pathogen of Apple Fruit Ring Rot in China.</title>
        <authorList>
            <person name="Yu C."/>
            <person name="Diao Y."/>
            <person name="Lu Q."/>
            <person name="Zhao J."/>
            <person name="Cui S."/>
            <person name="Peng C."/>
            <person name="He B."/>
            <person name="Liu H."/>
        </authorList>
    </citation>
    <scope>NUCLEOTIDE SEQUENCE [LARGE SCALE GENOMIC DNA]</scope>
    <source>
        <strain evidence="4">Sdau11-99</strain>
    </source>
</reference>
<evidence type="ECO:0000313" key="4">
    <source>
        <dbReference type="EMBL" id="KAF4305395.1"/>
    </source>
</evidence>
<accession>A0A8H4N1F2</accession>
<dbReference type="SUPFAM" id="SSF57850">
    <property type="entry name" value="RING/U-box"/>
    <property type="match status" value="1"/>
</dbReference>
<feature type="domain" description="RING-type" evidence="3">
    <location>
        <begin position="47"/>
        <end position="98"/>
    </location>
</feature>
<feature type="region of interest" description="Disordered" evidence="2">
    <location>
        <begin position="167"/>
        <end position="187"/>
    </location>
</feature>
<evidence type="ECO:0000256" key="2">
    <source>
        <dbReference type="SAM" id="MobiDB-lite"/>
    </source>
</evidence>
<keyword evidence="1" id="KW-0863">Zinc-finger</keyword>
<dbReference type="PROSITE" id="PS50089">
    <property type="entry name" value="ZF_RING_2"/>
    <property type="match status" value="1"/>
</dbReference>
<dbReference type="GO" id="GO:0008270">
    <property type="term" value="F:zinc ion binding"/>
    <property type="evidence" value="ECO:0007669"/>
    <property type="project" value="UniProtKB-KW"/>
</dbReference>
<dbReference type="Gene3D" id="3.30.40.10">
    <property type="entry name" value="Zinc/RING finger domain, C3HC4 (zinc finger)"/>
    <property type="match status" value="1"/>
</dbReference>